<keyword evidence="5 7" id="KW-0030">Aminoacyl-tRNA synthetase</keyword>
<feature type="binding site" evidence="7">
    <location>
        <position position="450"/>
    </location>
    <ligand>
        <name>Mg(2+)</name>
        <dbReference type="ChEBI" id="CHEBI:18420"/>
        <label>2</label>
    </ligand>
</feature>
<comment type="similarity">
    <text evidence="7">Belongs to the class-II aminoacyl-tRNA synthetase family.</text>
</comment>
<dbReference type="Pfam" id="PF00152">
    <property type="entry name" value="tRNA-synt_2"/>
    <property type="match status" value="1"/>
</dbReference>
<evidence type="ECO:0000256" key="6">
    <source>
        <dbReference type="ARBA" id="ARBA00048573"/>
    </source>
</evidence>
<dbReference type="SUPFAM" id="SSF55681">
    <property type="entry name" value="Class II aaRS and biotin synthetases"/>
    <property type="match status" value="1"/>
</dbReference>
<keyword evidence="12" id="KW-1185">Reference proteome</keyword>
<evidence type="ECO:0000256" key="9">
    <source>
        <dbReference type="SAM" id="MobiDB-lite"/>
    </source>
</evidence>
<dbReference type="NCBIfam" id="TIGR00499">
    <property type="entry name" value="lysS_bact"/>
    <property type="match status" value="1"/>
</dbReference>
<comment type="subcellular location">
    <subcellularLocation>
        <location evidence="7">Cytoplasm</location>
    </subcellularLocation>
</comment>
<organism evidence="11 12">
    <name type="scientific">Aeromicrobium halocynthiae</name>
    <dbReference type="NCBI Taxonomy" id="560557"/>
    <lineage>
        <taxon>Bacteria</taxon>
        <taxon>Bacillati</taxon>
        <taxon>Actinomycetota</taxon>
        <taxon>Actinomycetes</taxon>
        <taxon>Propionibacteriales</taxon>
        <taxon>Nocardioidaceae</taxon>
        <taxon>Aeromicrobium</taxon>
    </lineage>
</organism>
<evidence type="ECO:0000256" key="1">
    <source>
        <dbReference type="ARBA" id="ARBA00022598"/>
    </source>
</evidence>
<dbReference type="InterPro" id="IPR002313">
    <property type="entry name" value="Lys-tRNA-ligase_II"/>
</dbReference>
<evidence type="ECO:0000256" key="2">
    <source>
        <dbReference type="ARBA" id="ARBA00022723"/>
    </source>
</evidence>
<comment type="caution">
    <text evidence="11">The sequence shown here is derived from an EMBL/GenBank/DDBJ whole genome shotgun (WGS) entry which is preliminary data.</text>
</comment>
<feature type="region of interest" description="Disordered" evidence="9">
    <location>
        <begin position="23"/>
        <end position="44"/>
    </location>
</feature>
<keyword evidence="2 7" id="KW-0479">Metal-binding</keyword>
<dbReference type="PANTHER" id="PTHR42918:SF15">
    <property type="entry name" value="LYSINE--TRNA LIGASE, CHLOROPLASTIC_MITOCHONDRIAL"/>
    <property type="match status" value="1"/>
</dbReference>
<evidence type="ECO:0000256" key="5">
    <source>
        <dbReference type="ARBA" id="ARBA00023146"/>
    </source>
</evidence>
<dbReference type="PROSITE" id="PS50862">
    <property type="entry name" value="AA_TRNA_LIGASE_II"/>
    <property type="match status" value="1"/>
</dbReference>
<keyword evidence="4 7" id="KW-0067">ATP-binding</keyword>
<keyword evidence="7" id="KW-0648">Protein biosynthesis</keyword>
<keyword evidence="1 7" id="KW-0436">Ligase</keyword>
<reference evidence="11 12" key="1">
    <citation type="journal article" date="2019" name="Int. J. Syst. Evol. Microbiol.">
        <title>The Global Catalogue of Microorganisms (GCM) 10K type strain sequencing project: providing services to taxonomists for standard genome sequencing and annotation.</title>
        <authorList>
            <consortium name="The Broad Institute Genomics Platform"/>
            <consortium name="The Broad Institute Genome Sequencing Center for Infectious Disease"/>
            <person name="Wu L."/>
            <person name="Ma J."/>
        </authorList>
    </citation>
    <scope>NUCLEOTIDE SEQUENCE [LARGE SCALE GENOMIC DNA]</scope>
    <source>
        <strain evidence="11 12">JCM 15749</strain>
    </source>
</reference>
<evidence type="ECO:0000259" key="10">
    <source>
        <dbReference type="PROSITE" id="PS50862"/>
    </source>
</evidence>
<dbReference type="NCBIfam" id="NF001756">
    <property type="entry name" value="PRK00484.1"/>
    <property type="match status" value="1"/>
</dbReference>
<feature type="binding site" evidence="7">
    <location>
        <position position="450"/>
    </location>
    <ligand>
        <name>Mg(2+)</name>
        <dbReference type="ChEBI" id="CHEBI:18420"/>
        <label>1</label>
    </ligand>
</feature>
<dbReference type="InterPro" id="IPR044136">
    <property type="entry name" value="Lys-tRNA-ligase_II_N"/>
</dbReference>
<dbReference type="InterPro" id="IPR004364">
    <property type="entry name" value="Aa-tRNA-synt_II"/>
</dbReference>
<keyword evidence="3 7" id="KW-0547">Nucleotide-binding</keyword>
<protein>
    <recommendedName>
        <fullName evidence="7">Lysine--tRNA ligase</fullName>
        <ecNumber evidence="7">6.1.1.6</ecNumber>
    </recommendedName>
    <alternativeName>
        <fullName evidence="7">Lysyl-tRNA synthetase</fullName>
        <shortName evidence="7">LysRS</shortName>
    </alternativeName>
</protein>
<dbReference type="Gene3D" id="2.40.50.140">
    <property type="entry name" value="Nucleic acid-binding proteins"/>
    <property type="match status" value="1"/>
</dbReference>
<proteinExistence type="inferred from homology"/>
<evidence type="ECO:0000256" key="3">
    <source>
        <dbReference type="ARBA" id="ARBA00022741"/>
    </source>
</evidence>
<dbReference type="InterPro" id="IPR012340">
    <property type="entry name" value="NA-bd_OB-fold"/>
</dbReference>
<evidence type="ECO:0000256" key="7">
    <source>
        <dbReference type="HAMAP-Rule" id="MF_00252"/>
    </source>
</evidence>
<accession>A0ABN2VWV1</accession>
<dbReference type="EMBL" id="BAAAPY010000003">
    <property type="protein sequence ID" value="GAA2075794.1"/>
    <property type="molecule type" value="Genomic_DNA"/>
</dbReference>
<dbReference type="CDD" id="cd04322">
    <property type="entry name" value="LysRS_N"/>
    <property type="match status" value="1"/>
</dbReference>
<dbReference type="InterPro" id="IPR018149">
    <property type="entry name" value="Lys-tRNA-synth_II_C"/>
</dbReference>
<evidence type="ECO:0000313" key="12">
    <source>
        <dbReference type="Proteomes" id="UP001501480"/>
    </source>
</evidence>
<evidence type="ECO:0000256" key="8">
    <source>
        <dbReference type="RuleBase" id="RU000336"/>
    </source>
</evidence>
<feature type="binding site" evidence="7">
    <location>
        <position position="443"/>
    </location>
    <ligand>
        <name>Mg(2+)</name>
        <dbReference type="ChEBI" id="CHEBI:18420"/>
        <label>1</label>
    </ligand>
</feature>
<comment type="cofactor">
    <cofactor evidence="7 8">
        <name>Mg(2+)</name>
        <dbReference type="ChEBI" id="CHEBI:18420"/>
    </cofactor>
    <text evidence="7 8">Binds 3 Mg(2+) ions per subunit.</text>
</comment>
<dbReference type="GO" id="GO:0016874">
    <property type="term" value="F:ligase activity"/>
    <property type="evidence" value="ECO:0007669"/>
    <property type="project" value="UniProtKB-KW"/>
</dbReference>
<dbReference type="Gene3D" id="3.30.930.10">
    <property type="entry name" value="Bira Bifunctional Protein, Domain 2"/>
    <property type="match status" value="1"/>
</dbReference>
<dbReference type="InterPro" id="IPR045864">
    <property type="entry name" value="aa-tRNA-synth_II/BPL/LPL"/>
</dbReference>
<keyword evidence="7" id="KW-0963">Cytoplasm</keyword>
<dbReference type="InterPro" id="IPR006195">
    <property type="entry name" value="aa-tRNA-synth_II"/>
</dbReference>
<dbReference type="PRINTS" id="PR00982">
    <property type="entry name" value="TRNASYNTHLYS"/>
</dbReference>
<dbReference type="Pfam" id="PF01336">
    <property type="entry name" value="tRNA_anti-codon"/>
    <property type="match status" value="1"/>
</dbReference>
<evidence type="ECO:0000256" key="4">
    <source>
        <dbReference type="ARBA" id="ARBA00022840"/>
    </source>
</evidence>
<gene>
    <name evidence="7 11" type="primary">lysS</name>
    <name evidence="11" type="ORF">GCM10009821_13710</name>
</gene>
<dbReference type="InterPro" id="IPR004365">
    <property type="entry name" value="NA-bd_OB_tRNA"/>
</dbReference>
<dbReference type="EC" id="6.1.1.6" evidence="7"/>
<dbReference type="PANTHER" id="PTHR42918">
    <property type="entry name" value="LYSYL-TRNA SYNTHETASE"/>
    <property type="match status" value="1"/>
</dbReference>
<dbReference type="SUPFAM" id="SSF50249">
    <property type="entry name" value="Nucleic acid-binding proteins"/>
    <property type="match status" value="1"/>
</dbReference>
<comment type="subunit">
    <text evidence="7">Homodimer.</text>
</comment>
<feature type="domain" description="Aminoacyl-transfer RNA synthetases class-II family profile" evidence="10">
    <location>
        <begin position="214"/>
        <end position="526"/>
    </location>
</feature>
<keyword evidence="7 8" id="KW-0460">Magnesium</keyword>
<dbReference type="Proteomes" id="UP001501480">
    <property type="component" value="Unassembled WGS sequence"/>
</dbReference>
<evidence type="ECO:0000313" key="11">
    <source>
        <dbReference type="EMBL" id="GAA2075794.1"/>
    </source>
</evidence>
<dbReference type="HAMAP" id="MF_00252">
    <property type="entry name" value="Lys_tRNA_synth_class2"/>
    <property type="match status" value="1"/>
</dbReference>
<sequence length="531" mass="58719">MRVWSVTKTPNHLDGVDIPAGVALGRMGPVNPTPPTPDETDDLPEQLRIRREKRQEILDAGDEPYPVIVERTHTLRQVVEAYDAAELGPDHHSGDVVSVAGRVIFRRGQGKLVFVSLREGDGTALQAMVSLDGVGEESLEAFKARVDIGDHVSVTGEVITSRRGELSVLASSWQLAAKTLRPLPNEHKPLSDEARARMRYVDLIVRPEARENVRVKARVLQSLRRTLDERDYVEVETPVLQHTNGGAAARPFATHVNAYDEDALLRIALELHLKRALVGGIDRVYEIGKTFRNEGVDNTHNPEFMMLEVYEAYGSYDTMADLVRDLVLDAARAVGKTVVPGRDGTEIDLEQPWRRATVHELVSEAVGRTVTVETSLGELQALAGKHDVALRDHWGEGEVVLELFEKLVEHTLIAPTFVCDYPEAVRPLAKKHRSTPGLVEAWDLIINGVELAPAYSELNDPVIQRERLEEQARLAAAGDPEAMDVDEDFLRALEFGMPPAGGMGLGVDRLVMLLQGIGIREAILFPIGRRE</sequence>
<comment type="catalytic activity">
    <reaction evidence="6 7 8">
        <text>tRNA(Lys) + L-lysine + ATP = L-lysyl-tRNA(Lys) + AMP + diphosphate</text>
        <dbReference type="Rhea" id="RHEA:20792"/>
        <dbReference type="Rhea" id="RHEA-COMP:9696"/>
        <dbReference type="Rhea" id="RHEA-COMP:9697"/>
        <dbReference type="ChEBI" id="CHEBI:30616"/>
        <dbReference type="ChEBI" id="CHEBI:32551"/>
        <dbReference type="ChEBI" id="CHEBI:33019"/>
        <dbReference type="ChEBI" id="CHEBI:78442"/>
        <dbReference type="ChEBI" id="CHEBI:78529"/>
        <dbReference type="ChEBI" id="CHEBI:456215"/>
        <dbReference type="EC" id="6.1.1.6"/>
    </reaction>
</comment>
<name>A0ABN2VWV1_9ACTN</name>